<reference evidence="2 4" key="2">
    <citation type="journal article" date="2016" name="Front. Microbiol.">
        <title>Industrial Acetogenic Biocatalysts: A Comparative Metabolic and Genomic Analysis.</title>
        <authorList>
            <person name="Bengelsdorf F."/>
            <person name="Poehlein A."/>
            <person name="Sonja S."/>
            <person name="Erz C."/>
            <person name="Hummel T."/>
            <person name="Hoffmeister S."/>
            <person name="Daniel R."/>
            <person name="Durre P."/>
        </authorList>
    </citation>
    <scope>NUCLEOTIDE SEQUENCE [LARGE SCALE GENOMIC DNA]</scope>
    <source>
        <strain evidence="2 4">PTA-10522</strain>
    </source>
</reference>
<proteinExistence type="predicted"/>
<dbReference type="EMBL" id="LITQ01000028">
    <property type="protein sequence ID" value="OAA90998.1"/>
    <property type="molecule type" value="Genomic_DNA"/>
</dbReference>
<dbReference type="PATRIC" id="fig|1705578.3.peg.2165"/>
<comment type="caution">
    <text evidence="1">The sequence shown here is derived from an EMBL/GenBank/DDBJ whole genome shotgun (WGS) entry which is preliminary data.</text>
</comment>
<dbReference type="EMBL" id="LROR01000029">
    <property type="protein sequence ID" value="OBR97039.1"/>
    <property type="molecule type" value="Genomic_DNA"/>
</dbReference>
<evidence type="ECO:0000313" key="1">
    <source>
        <dbReference type="EMBL" id="OAA90998.1"/>
    </source>
</evidence>
<evidence type="ECO:0000313" key="2">
    <source>
        <dbReference type="EMBL" id="OBR97039.1"/>
    </source>
</evidence>
<dbReference type="RefSeq" id="WP_013239370.1">
    <property type="nucleotide sequence ID" value="NZ_LITQ01000028.1"/>
</dbReference>
<sequence length="84" mass="8776">MKEDLKQTAEPQQSTCPSGCCTGNEILCISIPCPINIVLLGLNLTLELPCVRLTSSTPLTAPQINQLVQPVAGIISSLGTSIKG</sequence>
<evidence type="ECO:0000313" key="4">
    <source>
        <dbReference type="Proteomes" id="UP000093694"/>
    </source>
</evidence>
<gene>
    <name evidence="2" type="ORF">CLCOS_06320</name>
    <name evidence="1" type="ORF">WX73_01909</name>
</gene>
<name>A0A166RQN3_9CLOT</name>
<dbReference type="Proteomes" id="UP000077384">
    <property type="component" value="Unassembled WGS sequence"/>
</dbReference>
<dbReference type="Proteomes" id="UP000093694">
    <property type="component" value="Unassembled WGS sequence"/>
</dbReference>
<evidence type="ECO:0000313" key="3">
    <source>
        <dbReference type="Proteomes" id="UP000077384"/>
    </source>
</evidence>
<organism evidence="1 3">
    <name type="scientific">Clostridium coskatii</name>
    <dbReference type="NCBI Taxonomy" id="1705578"/>
    <lineage>
        <taxon>Bacteria</taxon>
        <taxon>Bacillati</taxon>
        <taxon>Bacillota</taxon>
        <taxon>Clostridia</taxon>
        <taxon>Eubacteriales</taxon>
        <taxon>Clostridiaceae</taxon>
        <taxon>Clostridium</taxon>
    </lineage>
</organism>
<dbReference type="AlphaFoldDB" id="A0A166RQN3"/>
<protein>
    <submittedName>
        <fullName evidence="1">Uncharacterized protein</fullName>
    </submittedName>
</protein>
<keyword evidence="4" id="KW-1185">Reference proteome</keyword>
<reference evidence="1 3" key="1">
    <citation type="journal article" date="2015" name="Biotechnol. Bioeng.">
        <title>Genome sequence and phenotypic characterization of Caulobacter segnis.</title>
        <authorList>
            <person name="Patel S."/>
            <person name="Fletcher B."/>
            <person name="Scott D.C."/>
            <person name="Ely B."/>
        </authorList>
    </citation>
    <scope>NUCLEOTIDE SEQUENCE [LARGE SCALE GENOMIC DNA]</scope>
    <source>
        <strain evidence="1 3">PS02</strain>
    </source>
</reference>
<accession>A0A166RQN3</accession>